<dbReference type="InterPro" id="IPR001296">
    <property type="entry name" value="Glyco_trans_1"/>
</dbReference>
<dbReference type="PANTHER" id="PTHR12526:SF510">
    <property type="entry name" value="D-INOSITOL 3-PHOSPHATE GLYCOSYLTRANSFERASE"/>
    <property type="match status" value="1"/>
</dbReference>
<evidence type="ECO:0000313" key="6">
    <source>
        <dbReference type="Proteomes" id="UP001327225"/>
    </source>
</evidence>
<dbReference type="SUPFAM" id="SSF53756">
    <property type="entry name" value="UDP-Glycosyltransferase/glycogen phosphorylase"/>
    <property type="match status" value="1"/>
</dbReference>
<keyword evidence="6" id="KW-1185">Reference proteome</keyword>
<reference evidence="6" key="1">
    <citation type="submission" date="2023-12" db="EMBL/GenBank/DDBJ databases">
        <title>Novel species in genus Nocardioides.</title>
        <authorList>
            <person name="Zhou H."/>
        </authorList>
    </citation>
    <scope>NUCLEOTIDE SEQUENCE [LARGE SCALE GENOMIC DNA]</scope>
    <source>
        <strain evidence="6">HM61</strain>
    </source>
</reference>
<proteinExistence type="predicted"/>
<sequence>MTCAPIEFVVPAGIDDPARPSGGNHYDRRVIESLTAMDREVHEHRVGDVADLGPLLAGLPDGAVVVLDGLLGSAAPGALEPVSGRLRVVVLLHMPFAEAATDESVRRSERAALAAASGVVTTSDWARGWVVRHHGLPTDRVSVAKPGVDPAPVSWAFPPGGRLMCLAAVTQDKGHDTLVAALAQIADLDWVLTCVGATDLEPDFVAELADTAQGAGIGDRVEFTGPLTGDPLGFALDNADLLVSASRRESFGMAVTEALARGVPVVVTDVGGHSEAVGGTTAGERAGVLVPPDDPDRLAAALRCWLTDRDHRERLRAAARDRRTTLASWEDTARLLAAVVDATPLEPIVVRDTTRAAR</sequence>
<dbReference type="Pfam" id="PF13439">
    <property type="entry name" value="Glyco_transf_4"/>
    <property type="match status" value="1"/>
</dbReference>
<dbReference type="Gene3D" id="3.40.50.2000">
    <property type="entry name" value="Glycogen Phosphorylase B"/>
    <property type="match status" value="2"/>
</dbReference>
<name>A0ABZ0ZSB0_9ACTN</name>
<gene>
    <name evidence="5" type="ORF">SHK19_00765</name>
</gene>
<evidence type="ECO:0000259" key="4">
    <source>
        <dbReference type="Pfam" id="PF13439"/>
    </source>
</evidence>
<evidence type="ECO:0000256" key="2">
    <source>
        <dbReference type="ARBA" id="ARBA00022679"/>
    </source>
</evidence>
<evidence type="ECO:0000313" key="5">
    <source>
        <dbReference type="EMBL" id="WQQ26779.1"/>
    </source>
</evidence>
<evidence type="ECO:0000259" key="3">
    <source>
        <dbReference type="Pfam" id="PF00534"/>
    </source>
</evidence>
<dbReference type="EC" id="2.4.-.-" evidence="5"/>
<dbReference type="Proteomes" id="UP001327225">
    <property type="component" value="Chromosome"/>
</dbReference>
<dbReference type="EMBL" id="CP141059">
    <property type="protein sequence ID" value="WQQ26779.1"/>
    <property type="molecule type" value="Genomic_DNA"/>
</dbReference>
<protein>
    <submittedName>
        <fullName evidence="5">Glycosyltransferase family 4 protein</fullName>
        <ecNumber evidence="5">2.4.-.-</ecNumber>
    </submittedName>
</protein>
<dbReference type="RefSeq" id="WP_322937574.1">
    <property type="nucleotide sequence ID" value="NZ_CP141059.1"/>
</dbReference>
<keyword evidence="1 5" id="KW-0328">Glycosyltransferase</keyword>
<organism evidence="5 6">
    <name type="scientific">Nocardioides bizhenqiangii</name>
    <dbReference type="NCBI Taxonomy" id="3095076"/>
    <lineage>
        <taxon>Bacteria</taxon>
        <taxon>Bacillati</taxon>
        <taxon>Actinomycetota</taxon>
        <taxon>Actinomycetes</taxon>
        <taxon>Propionibacteriales</taxon>
        <taxon>Nocardioidaceae</taxon>
        <taxon>Nocardioides</taxon>
    </lineage>
</organism>
<dbReference type="GO" id="GO:0016757">
    <property type="term" value="F:glycosyltransferase activity"/>
    <property type="evidence" value="ECO:0007669"/>
    <property type="project" value="UniProtKB-KW"/>
</dbReference>
<accession>A0ABZ0ZSB0</accession>
<dbReference type="PANTHER" id="PTHR12526">
    <property type="entry name" value="GLYCOSYLTRANSFERASE"/>
    <property type="match status" value="1"/>
</dbReference>
<dbReference type="Pfam" id="PF00534">
    <property type="entry name" value="Glycos_transf_1"/>
    <property type="match status" value="1"/>
</dbReference>
<dbReference type="InterPro" id="IPR028098">
    <property type="entry name" value="Glyco_trans_4-like_N"/>
</dbReference>
<feature type="domain" description="Glycosyltransferase subfamily 4-like N-terminal" evidence="4">
    <location>
        <begin position="74"/>
        <end position="150"/>
    </location>
</feature>
<dbReference type="CDD" id="cd03801">
    <property type="entry name" value="GT4_PimA-like"/>
    <property type="match status" value="1"/>
</dbReference>
<feature type="domain" description="Glycosyl transferase family 1" evidence="3">
    <location>
        <begin position="165"/>
        <end position="321"/>
    </location>
</feature>
<evidence type="ECO:0000256" key="1">
    <source>
        <dbReference type="ARBA" id="ARBA00022676"/>
    </source>
</evidence>
<keyword evidence="2 5" id="KW-0808">Transferase</keyword>